<proteinExistence type="predicted"/>
<dbReference type="RefSeq" id="WP_132986031.1">
    <property type="nucleotide sequence ID" value="NZ_BMME01000001.1"/>
</dbReference>
<evidence type="ECO:0000313" key="3">
    <source>
        <dbReference type="EMBL" id="GGK14344.1"/>
    </source>
</evidence>
<evidence type="ECO:0000259" key="2">
    <source>
        <dbReference type="Pfam" id="PF09990"/>
    </source>
</evidence>
<accession>A0ABQ2EK57</accession>
<evidence type="ECO:0000313" key="4">
    <source>
        <dbReference type="Proteomes" id="UP000599009"/>
    </source>
</evidence>
<dbReference type="Pfam" id="PF09990">
    <property type="entry name" value="DUF2231"/>
    <property type="match status" value="1"/>
</dbReference>
<keyword evidence="1" id="KW-0472">Membrane</keyword>
<reference evidence="4" key="1">
    <citation type="journal article" date="2019" name="Int. J. Syst. Evol. Microbiol.">
        <title>The Global Catalogue of Microorganisms (GCM) 10K type strain sequencing project: providing services to taxonomists for standard genome sequencing and annotation.</title>
        <authorList>
            <consortium name="The Broad Institute Genomics Platform"/>
            <consortium name="The Broad Institute Genome Sequencing Center for Infectious Disease"/>
            <person name="Wu L."/>
            <person name="Ma J."/>
        </authorList>
    </citation>
    <scope>NUCLEOTIDE SEQUENCE [LARGE SCALE GENOMIC DNA]</scope>
    <source>
        <strain evidence="4">CGMCC 1.8985</strain>
    </source>
</reference>
<protein>
    <submittedName>
        <fullName evidence="3">Membrane protein</fullName>
    </submittedName>
</protein>
<sequence>MVATVERRYAPPFHPLHVLLLGGVVTLFLGALLSDIGYARTYEIQWNNFASWLIAGGLVLAGIAVVCALIGLAPSRRTRNTVLHAVLLLATWIVGFFNALMHARDAWASMPGGLVLSVIVVVLACVATCFAVCAPRTGGVK</sequence>
<dbReference type="PIRSF" id="PIRSF029509">
    <property type="entry name" value="UCP029509"/>
    <property type="match status" value="1"/>
</dbReference>
<comment type="caution">
    <text evidence="3">The sequence shown here is derived from an EMBL/GenBank/DDBJ whole genome shotgun (WGS) entry which is preliminary data.</text>
</comment>
<feature type="transmembrane region" description="Helical" evidence="1">
    <location>
        <begin position="82"/>
        <end position="101"/>
    </location>
</feature>
<dbReference type="InterPro" id="IPR016923">
    <property type="entry name" value="UCP029509"/>
</dbReference>
<evidence type="ECO:0000256" key="1">
    <source>
        <dbReference type="SAM" id="Phobius"/>
    </source>
</evidence>
<dbReference type="EMBL" id="BMME01000001">
    <property type="protein sequence ID" value="GGK14344.1"/>
    <property type="molecule type" value="Genomic_DNA"/>
</dbReference>
<keyword evidence="1" id="KW-1133">Transmembrane helix</keyword>
<keyword evidence="4" id="KW-1185">Reference proteome</keyword>
<dbReference type="InterPro" id="IPR019251">
    <property type="entry name" value="DUF2231_TM"/>
</dbReference>
<gene>
    <name evidence="3" type="ORF">GCM10011394_24500</name>
</gene>
<feature type="domain" description="DUF2231" evidence="2">
    <location>
        <begin position="14"/>
        <end position="127"/>
    </location>
</feature>
<name>A0ABQ2EK57_9GAMM</name>
<feature type="transmembrane region" description="Helical" evidence="1">
    <location>
        <begin position="113"/>
        <end position="134"/>
    </location>
</feature>
<keyword evidence="1" id="KW-0812">Transmembrane</keyword>
<feature type="transmembrane region" description="Helical" evidence="1">
    <location>
        <begin position="49"/>
        <end position="70"/>
    </location>
</feature>
<dbReference type="Proteomes" id="UP000599009">
    <property type="component" value="Unassembled WGS sequence"/>
</dbReference>
<feature type="transmembrane region" description="Helical" evidence="1">
    <location>
        <begin position="16"/>
        <end position="37"/>
    </location>
</feature>
<organism evidence="3 4">
    <name type="scientific">Luteimonas terricola</name>
    <dbReference type="NCBI Taxonomy" id="645597"/>
    <lineage>
        <taxon>Bacteria</taxon>
        <taxon>Pseudomonadati</taxon>
        <taxon>Pseudomonadota</taxon>
        <taxon>Gammaproteobacteria</taxon>
        <taxon>Lysobacterales</taxon>
        <taxon>Lysobacteraceae</taxon>
        <taxon>Luteimonas</taxon>
    </lineage>
</organism>